<dbReference type="Proteomes" id="UP000552954">
    <property type="component" value="Unassembled WGS sequence"/>
</dbReference>
<reference evidence="2 3" key="2">
    <citation type="submission" date="2020-06" db="EMBL/GenBank/DDBJ databases">
        <title>Ramlibacter rhizophilus sp. nov., isolated from rhizosphere soil of national flower Mugunghwa from South Korea.</title>
        <authorList>
            <person name="Zheng-Fei Y."/>
            <person name="Huan T."/>
        </authorList>
    </citation>
    <scope>NUCLEOTIDE SEQUENCE [LARGE SCALE GENOMIC DNA]</scope>
    <source>
        <strain evidence="2 3">B156</strain>
    </source>
</reference>
<reference evidence="2 3" key="1">
    <citation type="submission" date="2020-05" db="EMBL/GenBank/DDBJ databases">
        <authorList>
            <person name="Khan S.A."/>
            <person name="Jeon C.O."/>
            <person name="Chun B.H."/>
        </authorList>
    </citation>
    <scope>NUCLEOTIDE SEQUENCE [LARGE SCALE GENOMIC DNA]</scope>
    <source>
        <strain evidence="2 3">B156</strain>
    </source>
</reference>
<organism evidence="2 3">
    <name type="scientific">Ramlibacter montanisoli</name>
    <dbReference type="NCBI Taxonomy" id="2732512"/>
    <lineage>
        <taxon>Bacteria</taxon>
        <taxon>Pseudomonadati</taxon>
        <taxon>Pseudomonadota</taxon>
        <taxon>Betaproteobacteria</taxon>
        <taxon>Burkholderiales</taxon>
        <taxon>Comamonadaceae</taxon>
        <taxon>Ramlibacter</taxon>
    </lineage>
</organism>
<evidence type="ECO:0000313" key="2">
    <source>
        <dbReference type="EMBL" id="NNU44623.1"/>
    </source>
</evidence>
<sequence length="225" mass="24108">MKKRNGARPAALGALLLAAGSAWAAGGHHAVDDADILGDQECELEGWFSRARGGERGLHAGANCRVGPVELGVASEYARFEGESQTAWGLEAKWATEVAPGFSLGAKVGPAWAAHVRPRYQGASASALATWKVRDALALHANLGRDFVHHGEDQSRYGAAVEWAPAPAWSLMAERYKEEGTHFVRGGVRFLGGENWSVDLSRSHRLSGPAHSAWTLGATWSFDRK</sequence>
<dbReference type="SUPFAM" id="SSF56935">
    <property type="entry name" value="Porins"/>
    <property type="match status" value="1"/>
</dbReference>
<evidence type="ECO:0008006" key="4">
    <source>
        <dbReference type="Google" id="ProtNLM"/>
    </source>
</evidence>
<proteinExistence type="predicted"/>
<gene>
    <name evidence="2" type="ORF">HK415_17875</name>
</gene>
<dbReference type="EMBL" id="JABFCS010000001">
    <property type="protein sequence ID" value="NNU44623.1"/>
    <property type="molecule type" value="Genomic_DNA"/>
</dbReference>
<feature type="signal peptide" evidence="1">
    <location>
        <begin position="1"/>
        <end position="24"/>
    </location>
</feature>
<name>A0A849KL06_9BURK</name>
<keyword evidence="3" id="KW-1185">Reference proteome</keyword>
<evidence type="ECO:0000313" key="3">
    <source>
        <dbReference type="Proteomes" id="UP000552954"/>
    </source>
</evidence>
<evidence type="ECO:0000256" key="1">
    <source>
        <dbReference type="SAM" id="SignalP"/>
    </source>
</evidence>
<accession>A0A849KL06</accession>
<keyword evidence="1" id="KW-0732">Signal</keyword>
<comment type="caution">
    <text evidence="2">The sequence shown here is derived from an EMBL/GenBank/DDBJ whole genome shotgun (WGS) entry which is preliminary data.</text>
</comment>
<feature type="chain" id="PRO_5032850774" description="Cellulose biosynthesis protein BcsS" evidence="1">
    <location>
        <begin position="25"/>
        <end position="225"/>
    </location>
</feature>
<dbReference type="AlphaFoldDB" id="A0A849KL06"/>
<dbReference type="RefSeq" id="WP_171561576.1">
    <property type="nucleotide sequence ID" value="NZ_JABFCS010000001.1"/>
</dbReference>
<protein>
    <recommendedName>
        <fullName evidence="4">Cellulose biosynthesis protein BcsS</fullName>
    </recommendedName>
</protein>